<comment type="caution">
    <text evidence="9">The sequence shown here is derived from an EMBL/GenBank/DDBJ whole genome shotgun (WGS) entry which is preliminary data.</text>
</comment>
<feature type="region of interest" description="Disordered" evidence="7">
    <location>
        <begin position="257"/>
        <end position="283"/>
    </location>
</feature>
<feature type="transmembrane region" description="Helical" evidence="8">
    <location>
        <begin position="12"/>
        <end position="29"/>
    </location>
</feature>
<dbReference type="GO" id="GO:0005774">
    <property type="term" value="C:vacuolar membrane"/>
    <property type="evidence" value="ECO:0007669"/>
    <property type="project" value="TreeGrafter"/>
</dbReference>
<protein>
    <submittedName>
        <fullName evidence="9">Cystinosin</fullName>
    </submittedName>
</protein>
<dbReference type="PANTHER" id="PTHR13131">
    <property type="entry name" value="CYSTINOSIN"/>
    <property type="match status" value="1"/>
</dbReference>
<feature type="transmembrane region" description="Helical" evidence="8">
    <location>
        <begin position="228"/>
        <end position="246"/>
    </location>
</feature>
<keyword evidence="3 8" id="KW-0812">Transmembrane</keyword>
<evidence type="ECO:0000256" key="3">
    <source>
        <dbReference type="ARBA" id="ARBA00022692"/>
    </source>
</evidence>
<evidence type="ECO:0000313" key="9">
    <source>
        <dbReference type="EMBL" id="KAL0461740.1"/>
    </source>
</evidence>
<dbReference type="GO" id="GO:0015184">
    <property type="term" value="F:L-cystine transmembrane transporter activity"/>
    <property type="evidence" value="ECO:0007669"/>
    <property type="project" value="TreeGrafter"/>
</dbReference>
<dbReference type="Gene3D" id="1.20.1280.290">
    <property type="match status" value="1"/>
</dbReference>
<evidence type="ECO:0000256" key="1">
    <source>
        <dbReference type="ARBA" id="ARBA00004127"/>
    </source>
</evidence>
<dbReference type="AlphaFoldDB" id="A0AAW2Y7N7"/>
<feature type="compositionally biased region" description="Basic and acidic residues" evidence="7">
    <location>
        <begin position="270"/>
        <end position="283"/>
    </location>
</feature>
<evidence type="ECO:0000256" key="4">
    <source>
        <dbReference type="ARBA" id="ARBA00022737"/>
    </source>
</evidence>
<keyword evidence="5 8" id="KW-1133">Transmembrane helix</keyword>
<evidence type="ECO:0000256" key="8">
    <source>
        <dbReference type="SAM" id="Phobius"/>
    </source>
</evidence>
<evidence type="ECO:0000256" key="2">
    <source>
        <dbReference type="ARBA" id="ARBA00022448"/>
    </source>
</evidence>
<accession>A0AAW2Y7N7</accession>
<evidence type="ECO:0000256" key="6">
    <source>
        <dbReference type="ARBA" id="ARBA00023136"/>
    </source>
</evidence>
<feature type="transmembrane region" description="Helical" evidence="8">
    <location>
        <begin position="189"/>
        <end position="208"/>
    </location>
</feature>
<reference evidence="9" key="1">
    <citation type="submission" date="2020-06" db="EMBL/GenBank/DDBJ databases">
        <authorList>
            <person name="Li T."/>
            <person name="Hu X."/>
            <person name="Zhang T."/>
            <person name="Song X."/>
            <person name="Zhang H."/>
            <person name="Dai N."/>
            <person name="Sheng W."/>
            <person name="Hou X."/>
            <person name="Wei L."/>
        </authorList>
    </citation>
    <scope>NUCLEOTIDE SEQUENCE</scope>
    <source>
        <strain evidence="9">KEN1</strain>
        <tissue evidence="9">Leaf</tissue>
    </source>
</reference>
<keyword evidence="6 8" id="KW-0472">Membrane</keyword>
<keyword evidence="2" id="KW-0813">Transport</keyword>
<comment type="subcellular location">
    <subcellularLocation>
        <location evidence="1">Endomembrane system</location>
        <topology evidence="1">Multi-pass membrane protein</topology>
    </subcellularLocation>
</comment>
<evidence type="ECO:0000256" key="7">
    <source>
        <dbReference type="SAM" id="MobiDB-lite"/>
    </source>
</evidence>
<dbReference type="EMBL" id="JACGWN010000001">
    <property type="protein sequence ID" value="KAL0461740.1"/>
    <property type="molecule type" value="Genomic_DNA"/>
</dbReference>
<dbReference type="InterPro" id="IPR005282">
    <property type="entry name" value="LC_transporter"/>
</dbReference>
<proteinExistence type="predicted"/>
<feature type="transmembrane region" description="Helical" evidence="8">
    <location>
        <begin position="157"/>
        <end position="177"/>
    </location>
</feature>
<reference evidence="9" key="2">
    <citation type="journal article" date="2024" name="Plant">
        <title>Genomic evolution and insights into agronomic trait innovations of Sesamum species.</title>
        <authorList>
            <person name="Miao H."/>
            <person name="Wang L."/>
            <person name="Qu L."/>
            <person name="Liu H."/>
            <person name="Sun Y."/>
            <person name="Le M."/>
            <person name="Wang Q."/>
            <person name="Wei S."/>
            <person name="Zheng Y."/>
            <person name="Lin W."/>
            <person name="Duan Y."/>
            <person name="Cao H."/>
            <person name="Xiong S."/>
            <person name="Wang X."/>
            <person name="Wei L."/>
            <person name="Li C."/>
            <person name="Ma Q."/>
            <person name="Ju M."/>
            <person name="Zhao R."/>
            <person name="Li G."/>
            <person name="Mu C."/>
            <person name="Tian Q."/>
            <person name="Mei H."/>
            <person name="Zhang T."/>
            <person name="Gao T."/>
            <person name="Zhang H."/>
        </authorList>
    </citation>
    <scope>NUCLEOTIDE SEQUENCE</scope>
    <source>
        <strain evidence="9">KEN1</strain>
    </source>
</reference>
<keyword evidence="4" id="KW-0677">Repeat</keyword>
<feature type="transmembrane region" description="Helical" evidence="8">
    <location>
        <begin position="131"/>
        <end position="151"/>
    </location>
</feature>
<dbReference type="SMART" id="SM00679">
    <property type="entry name" value="CTNS"/>
    <property type="match status" value="1"/>
</dbReference>
<dbReference type="GO" id="GO:0012505">
    <property type="term" value="C:endomembrane system"/>
    <property type="evidence" value="ECO:0007669"/>
    <property type="project" value="UniProtKB-SubCell"/>
</dbReference>
<organism evidence="9">
    <name type="scientific">Sesamum latifolium</name>
    <dbReference type="NCBI Taxonomy" id="2727402"/>
    <lineage>
        <taxon>Eukaryota</taxon>
        <taxon>Viridiplantae</taxon>
        <taxon>Streptophyta</taxon>
        <taxon>Embryophyta</taxon>
        <taxon>Tracheophyta</taxon>
        <taxon>Spermatophyta</taxon>
        <taxon>Magnoliopsida</taxon>
        <taxon>eudicotyledons</taxon>
        <taxon>Gunneridae</taxon>
        <taxon>Pentapetalae</taxon>
        <taxon>asterids</taxon>
        <taxon>lamiids</taxon>
        <taxon>Lamiales</taxon>
        <taxon>Pedaliaceae</taxon>
        <taxon>Sesamum</taxon>
    </lineage>
</organism>
<dbReference type="InterPro" id="IPR006603">
    <property type="entry name" value="PQ-loop_rpt"/>
</dbReference>
<evidence type="ECO:0000256" key="5">
    <source>
        <dbReference type="ARBA" id="ARBA00022989"/>
    </source>
</evidence>
<dbReference type="Pfam" id="PF04193">
    <property type="entry name" value="PQ-loop"/>
    <property type="match status" value="1"/>
</dbReference>
<sequence length="283" mass="32552">MASWNSVQLEVLYNVLGWVAFVAWSISFYPQVILNFRRKSVVGLNFDFVLMNLTKHSSYLVYNASLFFSSTVQRQYREKFGLNEIAIYDVSRAVSWIISMSFKEEPFFVFKNDVMKKSRLLQRGHQKVSKACIGIVSVAWLSAAVCVFVAIHRHSWFWLVSCFNTIQVVMTVIKYIPQVGHLKLSPEKHGWFSIGNILLDFFGGVTNYGQMVVQSVDQNSWVNFYGNIGKTMISLVSIFFDILFMVQHYVLYRPKKTDEPSDPNVVSKEPLLETSDHPHSDSV</sequence>
<gene>
    <name evidence="9" type="ORF">Slati_0061600</name>
</gene>
<dbReference type="PANTHER" id="PTHR13131:SF5">
    <property type="entry name" value="CYSTINOSIN"/>
    <property type="match status" value="1"/>
</dbReference>
<name>A0AAW2Y7N7_9LAMI</name>